<proteinExistence type="inferred from homology"/>
<keyword evidence="4 7" id="KW-0812">Transmembrane</keyword>
<dbReference type="EMBL" id="JAHESC010000062">
    <property type="protein sequence ID" value="MBT1690313.1"/>
    <property type="molecule type" value="Genomic_DNA"/>
</dbReference>
<gene>
    <name evidence="11" type="ORF">KK078_27350</name>
</gene>
<dbReference type="InterPro" id="IPR023408">
    <property type="entry name" value="MscS_beta-dom_sf"/>
</dbReference>
<evidence type="ECO:0000313" key="12">
    <source>
        <dbReference type="Proteomes" id="UP001319180"/>
    </source>
</evidence>
<name>A0AAP2DEI1_9BACT</name>
<evidence type="ECO:0000256" key="5">
    <source>
        <dbReference type="ARBA" id="ARBA00022989"/>
    </source>
</evidence>
<sequence>MKEDEINLEHGFSLIQEKLTRWWVYLMQMLPNFVLALVALAAFVLMARFIRRFAHRLLLRISRSESVASLVAGIVYSLVIIFGIMTALDVMKLEKTVSSLLAGVGIIGLALGFAFQDLTANFISGAFIAFKKPFEIGHTVETNGFLGTVQEIRLRSTTLRTFAGLHVIIPNKEIFQKPIINYSLTRERRVELEFSVVNTFDIVFIEQQLRQVLTQQTAAQSIRNVEVYFSAIEDPKIKLYVAFWTENKEPNEFMKARHQAILAIYGVFAKYKIYNVQTPGQPTADKPAAG</sequence>
<organism evidence="11 12">
    <name type="scientific">Dawidia soli</name>
    <dbReference type="NCBI Taxonomy" id="2782352"/>
    <lineage>
        <taxon>Bacteria</taxon>
        <taxon>Pseudomonadati</taxon>
        <taxon>Bacteroidota</taxon>
        <taxon>Cytophagia</taxon>
        <taxon>Cytophagales</taxon>
        <taxon>Chryseotaleaceae</taxon>
        <taxon>Dawidia</taxon>
    </lineage>
</organism>
<evidence type="ECO:0000256" key="6">
    <source>
        <dbReference type="ARBA" id="ARBA00023136"/>
    </source>
</evidence>
<evidence type="ECO:0000259" key="8">
    <source>
        <dbReference type="Pfam" id="PF00924"/>
    </source>
</evidence>
<comment type="subcellular location">
    <subcellularLocation>
        <location evidence="1">Cell membrane</location>
        <topology evidence="1">Multi-pass membrane protein</topology>
    </subcellularLocation>
</comment>
<dbReference type="SUPFAM" id="SSF82861">
    <property type="entry name" value="Mechanosensitive channel protein MscS (YggB), transmembrane region"/>
    <property type="match status" value="1"/>
</dbReference>
<dbReference type="InterPro" id="IPR011066">
    <property type="entry name" value="MscS_channel_C_sf"/>
</dbReference>
<dbReference type="PANTHER" id="PTHR30221:SF1">
    <property type="entry name" value="SMALL-CONDUCTANCE MECHANOSENSITIVE CHANNEL"/>
    <property type="match status" value="1"/>
</dbReference>
<feature type="domain" description="Mechanosensitive ion channel MscS" evidence="8">
    <location>
        <begin position="117"/>
        <end position="183"/>
    </location>
</feature>
<feature type="transmembrane region" description="Helical" evidence="7">
    <location>
        <begin position="22"/>
        <end position="46"/>
    </location>
</feature>
<dbReference type="InterPro" id="IPR045275">
    <property type="entry name" value="MscS_archaea/bacteria_type"/>
</dbReference>
<dbReference type="InterPro" id="IPR049278">
    <property type="entry name" value="MS_channel_C"/>
</dbReference>
<keyword evidence="5 7" id="KW-1133">Transmembrane helix</keyword>
<dbReference type="Pfam" id="PF21088">
    <property type="entry name" value="MS_channel_1st"/>
    <property type="match status" value="1"/>
</dbReference>
<feature type="domain" description="Mechanosensitive ion channel transmembrane helices 2/3" evidence="10">
    <location>
        <begin position="74"/>
        <end position="116"/>
    </location>
</feature>
<keyword evidence="12" id="KW-1185">Reference proteome</keyword>
<evidence type="ECO:0000313" key="11">
    <source>
        <dbReference type="EMBL" id="MBT1690313.1"/>
    </source>
</evidence>
<evidence type="ECO:0000256" key="3">
    <source>
        <dbReference type="ARBA" id="ARBA00022475"/>
    </source>
</evidence>
<keyword evidence="3" id="KW-1003">Cell membrane</keyword>
<feature type="domain" description="Mechanosensitive ion channel MscS C-terminal" evidence="9">
    <location>
        <begin position="200"/>
        <end position="273"/>
    </location>
</feature>
<accession>A0AAP2DEI1</accession>
<evidence type="ECO:0000256" key="4">
    <source>
        <dbReference type="ARBA" id="ARBA00022692"/>
    </source>
</evidence>
<dbReference type="GO" id="GO:0008381">
    <property type="term" value="F:mechanosensitive monoatomic ion channel activity"/>
    <property type="evidence" value="ECO:0007669"/>
    <property type="project" value="InterPro"/>
</dbReference>
<dbReference type="Gene3D" id="3.30.70.100">
    <property type="match status" value="1"/>
</dbReference>
<dbReference type="SUPFAM" id="SSF82689">
    <property type="entry name" value="Mechanosensitive channel protein MscS (YggB), C-terminal domain"/>
    <property type="match status" value="1"/>
</dbReference>
<dbReference type="Proteomes" id="UP001319180">
    <property type="component" value="Unassembled WGS sequence"/>
</dbReference>
<feature type="transmembrane region" description="Helical" evidence="7">
    <location>
        <begin position="100"/>
        <end position="123"/>
    </location>
</feature>
<dbReference type="Gene3D" id="1.10.287.1260">
    <property type="match status" value="1"/>
</dbReference>
<dbReference type="PANTHER" id="PTHR30221">
    <property type="entry name" value="SMALL-CONDUCTANCE MECHANOSENSITIVE CHANNEL"/>
    <property type="match status" value="1"/>
</dbReference>
<evidence type="ECO:0000259" key="9">
    <source>
        <dbReference type="Pfam" id="PF21082"/>
    </source>
</evidence>
<dbReference type="Pfam" id="PF00924">
    <property type="entry name" value="MS_channel_2nd"/>
    <property type="match status" value="1"/>
</dbReference>
<dbReference type="InterPro" id="IPR011014">
    <property type="entry name" value="MscS_channel_TM-2"/>
</dbReference>
<comment type="caution">
    <text evidence="11">The sequence shown here is derived from an EMBL/GenBank/DDBJ whole genome shotgun (WGS) entry which is preliminary data.</text>
</comment>
<evidence type="ECO:0000256" key="7">
    <source>
        <dbReference type="SAM" id="Phobius"/>
    </source>
</evidence>
<protein>
    <submittedName>
        <fullName evidence="11">Mechanosensitive ion channel family protein</fullName>
    </submittedName>
</protein>
<dbReference type="Pfam" id="PF21082">
    <property type="entry name" value="MS_channel_3rd"/>
    <property type="match status" value="1"/>
</dbReference>
<evidence type="ECO:0000256" key="1">
    <source>
        <dbReference type="ARBA" id="ARBA00004651"/>
    </source>
</evidence>
<dbReference type="InterPro" id="IPR010920">
    <property type="entry name" value="LSM_dom_sf"/>
</dbReference>
<dbReference type="Gene3D" id="2.30.30.60">
    <property type="match status" value="1"/>
</dbReference>
<dbReference type="InterPro" id="IPR006685">
    <property type="entry name" value="MscS_channel_2nd"/>
</dbReference>
<comment type="similarity">
    <text evidence="2">Belongs to the MscS (TC 1.A.23) family.</text>
</comment>
<dbReference type="AlphaFoldDB" id="A0AAP2DEI1"/>
<evidence type="ECO:0000259" key="10">
    <source>
        <dbReference type="Pfam" id="PF21088"/>
    </source>
</evidence>
<dbReference type="RefSeq" id="WP_254093531.1">
    <property type="nucleotide sequence ID" value="NZ_JAHESC010000062.1"/>
</dbReference>
<dbReference type="InterPro" id="IPR049142">
    <property type="entry name" value="MS_channel_1st"/>
</dbReference>
<reference evidence="11 12" key="1">
    <citation type="submission" date="2021-05" db="EMBL/GenBank/DDBJ databases">
        <title>A Polyphasic approach of four new species of the genus Ohtaekwangia: Ohtaekwangia histidinii sp. nov., Ohtaekwangia cretensis sp. nov., Ohtaekwangia indiensis sp. nov., Ohtaekwangia reichenbachii sp. nov. from diverse environment.</title>
        <authorList>
            <person name="Octaviana S."/>
        </authorList>
    </citation>
    <scope>NUCLEOTIDE SEQUENCE [LARGE SCALE GENOMIC DNA]</scope>
    <source>
        <strain evidence="11 12">PWU37</strain>
    </source>
</reference>
<keyword evidence="6 7" id="KW-0472">Membrane</keyword>
<dbReference type="SUPFAM" id="SSF50182">
    <property type="entry name" value="Sm-like ribonucleoproteins"/>
    <property type="match status" value="1"/>
</dbReference>
<evidence type="ECO:0000256" key="2">
    <source>
        <dbReference type="ARBA" id="ARBA00008017"/>
    </source>
</evidence>
<dbReference type="GO" id="GO:0005886">
    <property type="term" value="C:plasma membrane"/>
    <property type="evidence" value="ECO:0007669"/>
    <property type="project" value="UniProtKB-SubCell"/>
</dbReference>
<feature type="transmembrane region" description="Helical" evidence="7">
    <location>
        <begin position="67"/>
        <end position="88"/>
    </location>
</feature>